<accession>A0A917HTJ3</accession>
<protein>
    <recommendedName>
        <fullName evidence="3">DUF309 domain-containing protein</fullName>
    </recommendedName>
</protein>
<organism evidence="1 2">
    <name type="scientific">Paenibacillus radicis</name>
    <name type="common">ex Gao et al. 2016</name>
    <dbReference type="NCBI Taxonomy" id="1737354"/>
    <lineage>
        <taxon>Bacteria</taxon>
        <taxon>Bacillati</taxon>
        <taxon>Bacillota</taxon>
        <taxon>Bacilli</taxon>
        <taxon>Bacillales</taxon>
        <taxon>Paenibacillaceae</taxon>
        <taxon>Paenibacillus</taxon>
    </lineage>
</organism>
<evidence type="ECO:0008006" key="3">
    <source>
        <dbReference type="Google" id="ProtNLM"/>
    </source>
</evidence>
<gene>
    <name evidence="1" type="primary">ypuF</name>
    <name evidence="1" type="ORF">GCM10010918_54390</name>
</gene>
<dbReference type="Gene3D" id="1.10.3450.10">
    <property type="entry name" value="TTHA0068-like"/>
    <property type="match status" value="1"/>
</dbReference>
<dbReference type="EMBL" id="BMHY01000020">
    <property type="protein sequence ID" value="GGG88865.1"/>
    <property type="molecule type" value="Genomic_DNA"/>
</dbReference>
<keyword evidence="2" id="KW-1185">Reference proteome</keyword>
<dbReference type="AlphaFoldDB" id="A0A917HTJ3"/>
<evidence type="ECO:0000313" key="2">
    <source>
        <dbReference type="Proteomes" id="UP000600247"/>
    </source>
</evidence>
<dbReference type="PANTHER" id="PTHR34796">
    <property type="entry name" value="EXPRESSED PROTEIN"/>
    <property type="match status" value="1"/>
</dbReference>
<dbReference type="InterPro" id="IPR023203">
    <property type="entry name" value="TTHA0068_sf"/>
</dbReference>
<comment type="caution">
    <text evidence="1">The sequence shown here is derived from an EMBL/GenBank/DDBJ whole genome shotgun (WGS) entry which is preliminary data.</text>
</comment>
<dbReference type="RefSeq" id="WP_188892827.1">
    <property type="nucleotide sequence ID" value="NZ_BMHY01000020.1"/>
</dbReference>
<dbReference type="InterPro" id="IPR005500">
    <property type="entry name" value="DUF309"/>
</dbReference>
<sequence>MEKRYPDAYLHYLMEYHATRDFFECHELLEEYWKEHPGDSRAELWVGLIQLAVGHYHLRRGNYNGARKIYANALYRLNPPALRELGIDGDKLLHALTLRQENLVAGELVGYKEMDFDLIDPLLEAEMQKRCEAAGLQWGKIEGIEAAIIHRHKLRDRSDIVAARAAAAELKKKSRPGAV</sequence>
<evidence type="ECO:0000313" key="1">
    <source>
        <dbReference type="EMBL" id="GGG88865.1"/>
    </source>
</evidence>
<dbReference type="Pfam" id="PF03745">
    <property type="entry name" value="DUF309"/>
    <property type="match status" value="1"/>
</dbReference>
<dbReference type="PANTHER" id="PTHR34796:SF1">
    <property type="entry name" value="EXPRESSED PROTEIN"/>
    <property type="match status" value="1"/>
</dbReference>
<reference evidence="1 2" key="1">
    <citation type="journal article" date="2014" name="Int. J. Syst. Evol. Microbiol.">
        <title>Complete genome sequence of Corynebacterium casei LMG S-19264T (=DSM 44701T), isolated from a smear-ripened cheese.</title>
        <authorList>
            <consortium name="US DOE Joint Genome Institute (JGI-PGF)"/>
            <person name="Walter F."/>
            <person name="Albersmeier A."/>
            <person name="Kalinowski J."/>
            <person name="Ruckert C."/>
        </authorList>
    </citation>
    <scope>NUCLEOTIDE SEQUENCE [LARGE SCALE GENOMIC DNA]</scope>
    <source>
        <strain evidence="1 2">CGMCC 1.15286</strain>
    </source>
</reference>
<dbReference type="Proteomes" id="UP000600247">
    <property type="component" value="Unassembled WGS sequence"/>
</dbReference>
<proteinExistence type="predicted"/>
<name>A0A917HTJ3_9BACL</name>
<dbReference type="SUPFAM" id="SSF140663">
    <property type="entry name" value="TTHA0068-like"/>
    <property type="match status" value="1"/>
</dbReference>